<gene>
    <name evidence="2" type="ORF">BACCELL_00035</name>
</gene>
<sequence>MKTYIKTSVPRPAGSPGKGITPKDVLTLIDVEDIVSFPPRDGAGVVLVGDIVVKPSAYSVDLYITPGTVELASNGEGETDAKGFTPSVKGKHPGNKREVREFKTNWLGRHCIAILQYCNGEPADIIGSPCNPIEMSVNYTGNKDANSSEFTFTQISKGDDIGIYEGTIPHEEPLAVVPAAATEITFKGTGQYQLSAGAAKIATVTGAQHGDVLTLIGITAGVAPTVETGASSVFLLQAGKVFTASPGSQITFKAFDTGGGAMKFVEQSRYEA</sequence>
<dbReference type="AlphaFoldDB" id="E2N6Z3"/>
<evidence type="ECO:0000256" key="1">
    <source>
        <dbReference type="SAM" id="MobiDB-lite"/>
    </source>
</evidence>
<organism evidence="2 3">
    <name type="scientific">Bacteroides cellulosilyticus DSM 14838</name>
    <dbReference type="NCBI Taxonomy" id="537012"/>
    <lineage>
        <taxon>Bacteria</taxon>
        <taxon>Pseudomonadati</taxon>
        <taxon>Bacteroidota</taxon>
        <taxon>Bacteroidia</taxon>
        <taxon>Bacteroidales</taxon>
        <taxon>Bacteroidaceae</taxon>
        <taxon>Bacteroides</taxon>
    </lineage>
</organism>
<dbReference type="Proteomes" id="UP000003711">
    <property type="component" value="Unassembled WGS sequence"/>
</dbReference>
<evidence type="ECO:0000313" key="2">
    <source>
        <dbReference type="EMBL" id="EEF92329.1"/>
    </source>
</evidence>
<accession>E2N6Z3</accession>
<reference evidence="2 3" key="1">
    <citation type="submission" date="2008-12" db="EMBL/GenBank/DDBJ databases">
        <authorList>
            <person name="Fulton L."/>
            <person name="Clifton S."/>
            <person name="Fulton B."/>
            <person name="Xu J."/>
            <person name="Minx P."/>
            <person name="Pepin K.H."/>
            <person name="Johnson M."/>
            <person name="Bhonagiri V."/>
            <person name="Nash W.E."/>
            <person name="Mardis E.R."/>
            <person name="Wilson R.K."/>
        </authorList>
    </citation>
    <scope>NUCLEOTIDE SEQUENCE [LARGE SCALE GENOMIC DNA]</scope>
    <source>
        <strain evidence="2 3">DSM 14838</strain>
    </source>
</reference>
<protein>
    <submittedName>
        <fullName evidence="2">Uncharacterized protein</fullName>
    </submittedName>
</protein>
<proteinExistence type="predicted"/>
<feature type="region of interest" description="Disordered" evidence="1">
    <location>
        <begin position="74"/>
        <end position="95"/>
    </location>
</feature>
<comment type="caution">
    <text evidence="2">The sequence shown here is derived from an EMBL/GenBank/DDBJ whole genome shotgun (WGS) entry which is preliminary data.</text>
</comment>
<dbReference type="RefSeq" id="WP_007209435.1">
    <property type="nucleotide sequence ID" value="NZ_EQ973486.1"/>
</dbReference>
<name>E2N6Z3_9BACE</name>
<dbReference type="HOGENOM" id="CLU_089282_0_0_10"/>
<evidence type="ECO:0000313" key="3">
    <source>
        <dbReference type="Proteomes" id="UP000003711"/>
    </source>
</evidence>
<reference evidence="2 3" key="2">
    <citation type="submission" date="2009-01" db="EMBL/GenBank/DDBJ databases">
        <title>Draft genome sequence of Bacteroides cellulosilyticus (DSM 14838).</title>
        <authorList>
            <person name="Sudarsanam P."/>
            <person name="Ley R."/>
            <person name="Guruge J."/>
            <person name="Turnbaugh P.J."/>
            <person name="Mahowald M."/>
            <person name="Liep D."/>
            <person name="Gordon J."/>
        </authorList>
    </citation>
    <scope>NUCLEOTIDE SEQUENCE [LARGE SCALE GENOMIC DNA]</scope>
    <source>
        <strain evidence="2 3">DSM 14838</strain>
    </source>
</reference>
<dbReference type="EMBL" id="ACCH01000002">
    <property type="protein sequence ID" value="EEF92329.1"/>
    <property type="molecule type" value="Genomic_DNA"/>
</dbReference>